<dbReference type="InterPro" id="IPR044152">
    <property type="entry name" value="YqjM-like"/>
</dbReference>
<protein>
    <submittedName>
        <fullName evidence="7">NADH:flavin oxidoreductase/NADH oxidase</fullName>
    </submittedName>
</protein>
<reference evidence="7 8" key="1">
    <citation type="submission" date="2019-01" db="EMBL/GenBank/DDBJ databases">
        <authorList>
            <person name="Chen W.-M."/>
        </authorList>
    </citation>
    <scope>NUCLEOTIDE SEQUENCE [LARGE SCALE GENOMIC DNA]</scope>
    <source>
        <strain evidence="7 8">TER-1</strain>
    </source>
</reference>
<organism evidence="7 8">
    <name type="scientific">Methylobacterium oryzihabitans</name>
    <dbReference type="NCBI Taxonomy" id="2499852"/>
    <lineage>
        <taxon>Bacteria</taxon>
        <taxon>Pseudomonadati</taxon>
        <taxon>Pseudomonadota</taxon>
        <taxon>Alphaproteobacteria</taxon>
        <taxon>Hyphomicrobiales</taxon>
        <taxon>Methylobacteriaceae</taxon>
        <taxon>Methylobacterium</taxon>
    </lineage>
</organism>
<keyword evidence="2" id="KW-0285">Flavoprotein</keyword>
<proteinExistence type="predicted"/>
<dbReference type="GO" id="GO:0050661">
    <property type="term" value="F:NADP binding"/>
    <property type="evidence" value="ECO:0007669"/>
    <property type="project" value="InterPro"/>
</dbReference>
<evidence type="ECO:0000256" key="2">
    <source>
        <dbReference type="ARBA" id="ARBA00022630"/>
    </source>
</evidence>
<dbReference type="PANTHER" id="PTHR43303:SF4">
    <property type="entry name" value="NADPH DEHYDROGENASE C23G7.10C-RELATED"/>
    <property type="match status" value="1"/>
</dbReference>
<evidence type="ECO:0000259" key="6">
    <source>
        <dbReference type="Pfam" id="PF00724"/>
    </source>
</evidence>
<evidence type="ECO:0000256" key="4">
    <source>
        <dbReference type="ARBA" id="ARBA00022857"/>
    </source>
</evidence>
<dbReference type="CDD" id="cd02932">
    <property type="entry name" value="OYE_YqiM_FMN"/>
    <property type="match status" value="1"/>
</dbReference>
<feature type="domain" description="NADH:flavin oxidoreductase/NADH oxidase N-terminal" evidence="6">
    <location>
        <begin position="5"/>
        <end position="343"/>
    </location>
</feature>
<keyword evidence="3" id="KW-0288">FMN</keyword>
<sequence>MTARLFEPVNLRGVTLRNRVVVPPMCQYSAEDGVAGDYHLVHYGRFALGGAGLVILEATAVVPEGRITHGDLGLWSEAHGEALARIARFLKAQGAAAGVQLGHAGRKASMQRPWYGNGPLGPEDLARGDAPWEIVAPSPVAMDEGWLVPAELTPAAMAALTGAFAAAAGRAERSGFDVIELHCAHGYLLHSFLSPLTNHRTDGYGGDRAGRMRLPLEIARALRAAWPADKPLFVRVSAVDGIEGGLTLDDTLAFARELEGIGVDVLDCSSGGLAGSATAARVRRDYGFQVGFAEAVKRETGIAAMAVGLIVDPAQAETIVAEGRADLVAVGREALADPNWALRGTGGYAAWPQQAGWWLERRAGDIERLGPWRG</sequence>
<dbReference type="RefSeq" id="WP_127733614.1">
    <property type="nucleotide sequence ID" value="NZ_SACP01000037.1"/>
</dbReference>
<dbReference type="GO" id="GO:0010181">
    <property type="term" value="F:FMN binding"/>
    <property type="evidence" value="ECO:0007669"/>
    <property type="project" value="InterPro"/>
</dbReference>
<dbReference type="Proteomes" id="UP000286997">
    <property type="component" value="Unassembled WGS sequence"/>
</dbReference>
<dbReference type="AlphaFoldDB" id="A0A3S2V5E9"/>
<keyword evidence="8" id="KW-1185">Reference proteome</keyword>
<evidence type="ECO:0000256" key="5">
    <source>
        <dbReference type="ARBA" id="ARBA00023002"/>
    </source>
</evidence>
<comment type="caution">
    <text evidence="7">The sequence shown here is derived from an EMBL/GenBank/DDBJ whole genome shotgun (WGS) entry which is preliminary data.</text>
</comment>
<accession>A0A3S2V5E9</accession>
<comment type="cofactor">
    <cofactor evidence="1">
        <name>FMN</name>
        <dbReference type="ChEBI" id="CHEBI:58210"/>
    </cofactor>
</comment>
<evidence type="ECO:0000313" key="8">
    <source>
        <dbReference type="Proteomes" id="UP000286997"/>
    </source>
</evidence>
<evidence type="ECO:0000313" key="7">
    <source>
        <dbReference type="EMBL" id="RVU14006.1"/>
    </source>
</evidence>
<dbReference type="GO" id="GO:0003959">
    <property type="term" value="F:NADPH dehydrogenase activity"/>
    <property type="evidence" value="ECO:0007669"/>
    <property type="project" value="InterPro"/>
</dbReference>
<name>A0A3S2V5E9_9HYPH</name>
<dbReference type="OrthoDB" id="9804454at2"/>
<dbReference type="Pfam" id="PF00724">
    <property type="entry name" value="Oxidored_FMN"/>
    <property type="match status" value="1"/>
</dbReference>
<gene>
    <name evidence="7" type="ORF">EOE48_25070</name>
</gene>
<dbReference type="EMBL" id="SACP01000037">
    <property type="protein sequence ID" value="RVU14006.1"/>
    <property type="molecule type" value="Genomic_DNA"/>
</dbReference>
<evidence type="ECO:0000256" key="3">
    <source>
        <dbReference type="ARBA" id="ARBA00022643"/>
    </source>
</evidence>
<dbReference type="Gene3D" id="3.20.20.70">
    <property type="entry name" value="Aldolase class I"/>
    <property type="match status" value="1"/>
</dbReference>
<dbReference type="PANTHER" id="PTHR43303">
    <property type="entry name" value="NADPH DEHYDROGENASE C23G7.10C-RELATED"/>
    <property type="match status" value="1"/>
</dbReference>
<evidence type="ECO:0000256" key="1">
    <source>
        <dbReference type="ARBA" id="ARBA00001917"/>
    </source>
</evidence>
<dbReference type="SUPFAM" id="SSF51395">
    <property type="entry name" value="FMN-linked oxidoreductases"/>
    <property type="match status" value="1"/>
</dbReference>
<dbReference type="InterPro" id="IPR013785">
    <property type="entry name" value="Aldolase_TIM"/>
</dbReference>
<dbReference type="InterPro" id="IPR001155">
    <property type="entry name" value="OxRdtase_FMN_N"/>
</dbReference>
<keyword evidence="4" id="KW-0521">NADP</keyword>
<keyword evidence="5" id="KW-0560">Oxidoreductase</keyword>